<gene>
    <name evidence="1" type="ORF">H1D41_18185</name>
</gene>
<proteinExistence type="predicted"/>
<keyword evidence="2" id="KW-1185">Reference proteome</keyword>
<dbReference type="EMBL" id="JADCKQ010000031">
    <property type="protein sequence ID" value="MBI1495564.1"/>
    <property type="molecule type" value="Genomic_DNA"/>
</dbReference>
<sequence>MNDFVSKRFDERNLSREDDGSAFERFVDEFMRLHAPENKLVRGLARGADGAIDLADTNHRLEQIVECKFIGANTKSTAEDRWSEVRSHLKGNLILLAQGDQKRRKKYRPWLRSEGNLKKYTFVTSSICASADKRNKLRETISSFFRELSQEHNQLGHLGDIEVDLRYWDDLVGQSAMLAPLFYRWFGGFPQGYSEIAASFGSETGFKQFLTNQNLPYFSLDSYLFETKQRPVSQLDAIHKFLTQGNDARARVIFGPGGVGKTRLSIELCENVRKAGWWPIRLDRKASVAELDAICQSHADSAKILLFIDYAEAFEGLDQLAEAVTRLASDGKHRISILASTRSSSLQRVSDRLIDLQPEFTDLSPQKDRDEFEDWLTRKIIRHFEIPQGEQVALSCRGLPVMAAFAGFLFQKDRTQFDLQFGGMASVHDFTGWSTVRLKAIEDRFPEQPVQSLLADLAARLPMPKTEASAFRAESGLKRDIFDILKADRWIEPEGELYSAAHDVLADAILARHLSAMPGAEQDKIQDIAVKALKEGRLDRCMAALDRLGDHPVFERLSGKTLTETLMACDDEKTLAALPSLIKTRLFRPADLITLLASSSELRERLSEAPEAHLTLARTGEWVATKGQAVIDRVTAELALNTPLGSAVAFQHPSNMVVRLAYAFDPTRFHDDVIKRVLAEPEALDSHYLIVSLLKSATPTEDVLPYLVPWLDGNDKALKASHVYQAWLDAGGAVEAVREKLLLWVADNGATPEAQFVYKAWLEAGGAVEVVREKLLLWVADNGATPKARFVYKAWLDAGGAVEAVREKLLLWVADNGATLEASHVYKAWLDAGGAVEAVREKLLLWVADNGATLEAQFVYKAWLEAGGAVEVVREKLLLWVADNGATPKARFVYKA</sequence>
<comment type="caution">
    <text evidence="1">The sequence shown here is derived from an EMBL/GenBank/DDBJ whole genome shotgun (WGS) entry which is preliminary data.</text>
</comment>
<dbReference type="RefSeq" id="WP_228850258.1">
    <property type="nucleotide sequence ID" value="NZ_JADCKQ010000031.1"/>
</dbReference>
<organism evidence="1 2">
    <name type="scientific">Halocynthiibacter styelae</name>
    <dbReference type="NCBI Taxonomy" id="2761955"/>
    <lineage>
        <taxon>Bacteria</taxon>
        <taxon>Pseudomonadati</taxon>
        <taxon>Pseudomonadota</taxon>
        <taxon>Alphaproteobacteria</taxon>
        <taxon>Rhodobacterales</taxon>
        <taxon>Paracoccaceae</taxon>
        <taxon>Halocynthiibacter</taxon>
    </lineage>
</organism>
<dbReference type="SUPFAM" id="SSF52540">
    <property type="entry name" value="P-loop containing nucleoside triphosphate hydrolases"/>
    <property type="match status" value="1"/>
</dbReference>
<accession>A0A8J7LM91</accession>
<protein>
    <submittedName>
        <fullName evidence="1">Uncharacterized protein</fullName>
    </submittedName>
</protein>
<dbReference type="AlphaFoldDB" id="A0A8J7LM91"/>
<dbReference type="Proteomes" id="UP000640583">
    <property type="component" value="Unassembled WGS sequence"/>
</dbReference>
<evidence type="ECO:0000313" key="2">
    <source>
        <dbReference type="Proteomes" id="UP000640583"/>
    </source>
</evidence>
<dbReference type="InterPro" id="IPR027417">
    <property type="entry name" value="P-loop_NTPase"/>
</dbReference>
<name>A0A8J7LM91_9RHOB</name>
<reference evidence="1" key="1">
    <citation type="submission" date="2020-10" db="EMBL/GenBank/DDBJ databases">
        <title>Paenihalocynthiibacter styelae gen. nov., sp. nov., isolated from stalked sea squirt Styela clava.</title>
        <authorList>
            <person name="Kim Y.-O."/>
            <person name="Yoon J.-H."/>
        </authorList>
    </citation>
    <scope>NUCLEOTIDE SEQUENCE</scope>
    <source>
        <strain evidence="1">MYP1-1</strain>
    </source>
</reference>
<evidence type="ECO:0000313" key="1">
    <source>
        <dbReference type="EMBL" id="MBI1495564.1"/>
    </source>
</evidence>
<feature type="non-terminal residue" evidence="1">
    <location>
        <position position="896"/>
    </location>
</feature>